<dbReference type="InterPro" id="IPR006171">
    <property type="entry name" value="TOPRIM_dom"/>
</dbReference>
<evidence type="ECO:0000313" key="4">
    <source>
        <dbReference type="EMBL" id="AUX78118.1"/>
    </source>
</evidence>
<name>A0A2L0H9E8_RHIFR</name>
<dbReference type="CDD" id="cd01029">
    <property type="entry name" value="TOPRIM_primases"/>
    <property type="match status" value="1"/>
</dbReference>
<evidence type="ECO:0000256" key="1">
    <source>
        <dbReference type="SAM" id="MobiDB-lite"/>
    </source>
</evidence>
<dbReference type="InterPro" id="IPR034154">
    <property type="entry name" value="TOPRIM_DnaG/twinkle"/>
</dbReference>
<evidence type="ECO:0000313" key="5">
    <source>
        <dbReference type="Proteomes" id="UP000239340"/>
    </source>
</evidence>
<accession>A0A2L0H9E8</accession>
<proteinExistence type="predicted"/>
<gene>
    <name evidence="4" type="ORF">NXT3_CH03591</name>
</gene>
<evidence type="ECO:0000259" key="3">
    <source>
        <dbReference type="Pfam" id="PF23639"/>
    </source>
</evidence>
<protein>
    <submittedName>
        <fullName evidence="4">TROPIM superfamily domain-containing protein</fullName>
    </submittedName>
</protein>
<feature type="region of interest" description="Disordered" evidence="1">
    <location>
        <begin position="1"/>
        <end position="28"/>
    </location>
</feature>
<dbReference type="AlphaFoldDB" id="A0A2L0H9E8"/>
<dbReference type="InterPro" id="IPR055570">
    <property type="entry name" value="DUF7146"/>
</dbReference>
<dbReference type="SUPFAM" id="SSF56731">
    <property type="entry name" value="DNA primase core"/>
    <property type="match status" value="1"/>
</dbReference>
<organism evidence="4 5">
    <name type="scientific">Rhizobium fredii</name>
    <name type="common">Sinorhizobium fredii</name>
    <dbReference type="NCBI Taxonomy" id="380"/>
    <lineage>
        <taxon>Bacteria</taxon>
        <taxon>Pseudomonadati</taxon>
        <taxon>Pseudomonadota</taxon>
        <taxon>Alphaproteobacteria</taxon>
        <taxon>Hyphomicrobiales</taxon>
        <taxon>Rhizobiaceae</taxon>
        <taxon>Sinorhizobium/Ensifer group</taxon>
        <taxon>Sinorhizobium</taxon>
    </lineage>
</organism>
<dbReference type="Proteomes" id="UP000239340">
    <property type="component" value="Chromosome"/>
</dbReference>
<dbReference type="Pfam" id="PF13362">
    <property type="entry name" value="Toprim_3"/>
    <property type="match status" value="1"/>
</dbReference>
<feature type="domain" description="DUF7146" evidence="3">
    <location>
        <begin position="30"/>
        <end position="130"/>
    </location>
</feature>
<evidence type="ECO:0000259" key="2">
    <source>
        <dbReference type="Pfam" id="PF13362"/>
    </source>
</evidence>
<reference evidence="4 5" key="1">
    <citation type="submission" date="2017-10" db="EMBL/GenBank/DDBJ databases">
        <title>Analysis of the genome sequences of Rhizobium populations associated to common bean (phaseolus vulgaris).</title>
        <authorList>
            <person name="Bustos P."/>
            <person name="Santamaria R.I."/>
            <person name="Miranda-Sanchez F."/>
            <person name="Perez-Carrascal O."/>
            <person name="Juarez S."/>
            <person name="Lozano L."/>
            <person name="Martinez-Flores I."/>
            <person name="Vinuesa P."/>
            <person name="Martinez-Romero E."/>
            <person name="Cevallos M.A."/>
            <person name="Romero D."/>
            <person name="Davila G."/>
            <person name="Gonzalez V."/>
        </authorList>
    </citation>
    <scope>NUCLEOTIDE SEQUENCE [LARGE SCALE GENOMIC DNA]</scope>
    <source>
        <strain evidence="4 5">NXT3</strain>
    </source>
</reference>
<dbReference type="Gene3D" id="3.40.1360.10">
    <property type="match status" value="1"/>
</dbReference>
<dbReference type="Pfam" id="PF23639">
    <property type="entry name" value="DUF7146"/>
    <property type="match status" value="1"/>
</dbReference>
<feature type="domain" description="Toprim" evidence="2">
    <location>
        <begin position="141"/>
        <end position="227"/>
    </location>
</feature>
<dbReference type="EMBL" id="CP024307">
    <property type="protein sequence ID" value="AUX78118.1"/>
    <property type="molecule type" value="Genomic_DNA"/>
</dbReference>
<sequence length="232" mass="24648">MDALKQQGLLPTKRNGARIRPAEDVGTTGTEQIARELLDAAEESTERPKAYLRRRGINSSPSVLKLVSAGVMHFITGKMLPAMIAPITDKDRRIIGVHVTYLTADARSNGVGIHGKVRRIYGELAGGLVVLQPADPEQPFILGEGIETVLSAMQITGFPGAAALSATNLPKIAPPKCSEVIIAADADKPGIEAAEQLAGRLTSAGHKVRIAAPVTPGNDWNDELRSCHNIKN</sequence>